<dbReference type="EMBL" id="JBHTIU010000109">
    <property type="protein sequence ID" value="MFD0872448.1"/>
    <property type="molecule type" value="Genomic_DNA"/>
</dbReference>
<evidence type="ECO:0000313" key="1">
    <source>
        <dbReference type="EMBL" id="MFD0872448.1"/>
    </source>
</evidence>
<proteinExistence type="predicted"/>
<evidence type="ECO:0000313" key="2">
    <source>
        <dbReference type="Proteomes" id="UP001597120"/>
    </source>
</evidence>
<sequence>MNSLDLKQFQEQVSELLLRHRSLLDVLSKCQQSNAAVHRSVVKAVTECGCIEVNAKKQQYSAEMSLKDASQTLDTHIAGQLCENCLEVISAELGKNLFYTASLCNLLQIDLQEIVSDESKKCSTLGFFNLS</sequence>
<gene>
    <name evidence="1" type="ORF">ACFQ03_25325</name>
</gene>
<dbReference type="Proteomes" id="UP001597120">
    <property type="component" value="Unassembled WGS sequence"/>
</dbReference>
<keyword evidence="2" id="KW-1185">Reference proteome</keyword>
<organism evidence="1 2">
    <name type="scientific">Paenibacillus residui</name>
    <dbReference type="NCBI Taxonomy" id="629724"/>
    <lineage>
        <taxon>Bacteria</taxon>
        <taxon>Bacillati</taxon>
        <taxon>Bacillota</taxon>
        <taxon>Bacilli</taxon>
        <taxon>Bacillales</taxon>
        <taxon>Paenibacillaceae</taxon>
        <taxon>Paenibacillus</taxon>
    </lineage>
</organism>
<protein>
    <submittedName>
        <fullName evidence="1">DUF1573 domain-containing protein</fullName>
    </submittedName>
</protein>
<accession>A0ABW3DJC8</accession>
<reference evidence="2" key="1">
    <citation type="journal article" date="2019" name="Int. J. Syst. Evol. Microbiol.">
        <title>The Global Catalogue of Microorganisms (GCM) 10K type strain sequencing project: providing services to taxonomists for standard genome sequencing and annotation.</title>
        <authorList>
            <consortium name="The Broad Institute Genomics Platform"/>
            <consortium name="The Broad Institute Genome Sequencing Center for Infectious Disease"/>
            <person name="Wu L."/>
            <person name="Ma J."/>
        </authorList>
    </citation>
    <scope>NUCLEOTIDE SEQUENCE [LARGE SCALE GENOMIC DNA]</scope>
    <source>
        <strain evidence="2">CCUG 57263</strain>
    </source>
</reference>
<comment type="caution">
    <text evidence="1">The sequence shown here is derived from an EMBL/GenBank/DDBJ whole genome shotgun (WGS) entry which is preliminary data.</text>
</comment>
<dbReference type="RefSeq" id="WP_144936443.1">
    <property type="nucleotide sequence ID" value="NZ_JBHTIU010000109.1"/>
</dbReference>
<name>A0ABW3DJC8_9BACL</name>